<dbReference type="AlphaFoldDB" id="W6QFM1"/>
<dbReference type="InterPro" id="IPR036047">
    <property type="entry name" value="F-box-like_dom_sf"/>
</dbReference>
<evidence type="ECO:0000313" key="2">
    <source>
        <dbReference type="EMBL" id="CDM32974.1"/>
    </source>
</evidence>
<dbReference type="Pfam" id="PF00646">
    <property type="entry name" value="F-box"/>
    <property type="match status" value="1"/>
</dbReference>
<dbReference type="SUPFAM" id="SSF81383">
    <property type="entry name" value="F-box domain"/>
    <property type="match status" value="1"/>
</dbReference>
<dbReference type="EMBL" id="HG792016">
    <property type="protein sequence ID" value="CDM32974.1"/>
    <property type="molecule type" value="Genomic_DNA"/>
</dbReference>
<keyword evidence="3" id="KW-1185">Reference proteome</keyword>
<dbReference type="OrthoDB" id="4510091at2759"/>
<name>W6QFM1_PENRF</name>
<evidence type="ECO:0000259" key="1">
    <source>
        <dbReference type="PROSITE" id="PS50181"/>
    </source>
</evidence>
<proteinExistence type="predicted"/>
<feature type="domain" description="F-box" evidence="1">
    <location>
        <begin position="1"/>
        <end position="46"/>
    </location>
</feature>
<reference evidence="2" key="1">
    <citation type="journal article" date="2014" name="Nat. Commun.">
        <title>Multiple recent horizontal transfers of a large genomic region in cheese making fungi.</title>
        <authorList>
            <person name="Cheeseman K."/>
            <person name="Ropars J."/>
            <person name="Renault P."/>
            <person name="Dupont J."/>
            <person name="Gouzy J."/>
            <person name="Branca A."/>
            <person name="Abraham A.L."/>
            <person name="Ceppi M."/>
            <person name="Conseiller E."/>
            <person name="Debuchy R."/>
            <person name="Malagnac F."/>
            <person name="Goarin A."/>
            <person name="Silar P."/>
            <person name="Lacoste S."/>
            <person name="Sallet E."/>
            <person name="Bensimon A."/>
            <person name="Giraud T."/>
            <person name="Brygoo Y."/>
        </authorList>
    </citation>
    <scope>NUCLEOTIDE SEQUENCE [LARGE SCALE GENOMIC DNA]</scope>
    <source>
        <strain evidence="2">FM164</strain>
    </source>
</reference>
<dbReference type="PROSITE" id="PS50181">
    <property type="entry name" value="FBOX"/>
    <property type="match status" value="1"/>
</dbReference>
<evidence type="ECO:0000313" key="3">
    <source>
        <dbReference type="Proteomes" id="UP000030686"/>
    </source>
</evidence>
<protein>
    <submittedName>
        <fullName evidence="2">F-box domain, cyclin-like</fullName>
    </submittedName>
</protein>
<sequence>MTIFTDLPFELLRLIIIDLDYYSLRSFSLINRRYRSVSTSDIFHTFKVEFTEKGIKKLKELAISSLN</sequence>
<organism evidence="2 3">
    <name type="scientific">Penicillium roqueforti (strain FM164)</name>
    <dbReference type="NCBI Taxonomy" id="1365484"/>
    <lineage>
        <taxon>Eukaryota</taxon>
        <taxon>Fungi</taxon>
        <taxon>Dikarya</taxon>
        <taxon>Ascomycota</taxon>
        <taxon>Pezizomycotina</taxon>
        <taxon>Eurotiomycetes</taxon>
        <taxon>Eurotiomycetidae</taxon>
        <taxon>Eurotiales</taxon>
        <taxon>Aspergillaceae</taxon>
        <taxon>Penicillium</taxon>
    </lineage>
</organism>
<accession>W6QFM1</accession>
<gene>
    <name evidence="2" type="ORF">PROQFM164_S02g003125</name>
</gene>
<dbReference type="Proteomes" id="UP000030686">
    <property type="component" value="Unassembled WGS sequence"/>
</dbReference>
<dbReference type="InterPro" id="IPR001810">
    <property type="entry name" value="F-box_dom"/>
</dbReference>